<name>A0A4Y3RFH0_9ACTN</name>
<dbReference type="GO" id="GO:0006508">
    <property type="term" value="P:proteolysis"/>
    <property type="evidence" value="ECO:0007669"/>
    <property type="project" value="UniProtKB-KW"/>
</dbReference>
<feature type="region of interest" description="Disordered" evidence="6">
    <location>
        <begin position="240"/>
        <end position="259"/>
    </location>
</feature>
<feature type="coiled-coil region" evidence="5">
    <location>
        <begin position="53"/>
        <end position="87"/>
    </location>
</feature>
<evidence type="ECO:0000256" key="6">
    <source>
        <dbReference type="SAM" id="MobiDB-lite"/>
    </source>
</evidence>
<reference evidence="8 9" key="1">
    <citation type="submission" date="2019-06" db="EMBL/GenBank/DDBJ databases">
        <title>Whole genome shotgun sequence of Streptomyces gardneri NBRC 12865.</title>
        <authorList>
            <person name="Hosoyama A."/>
            <person name="Uohara A."/>
            <person name="Ohji S."/>
            <person name="Ichikawa N."/>
        </authorList>
    </citation>
    <scope>NUCLEOTIDE SEQUENCE [LARGE SCALE GENOMIC DNA]</scope>
    <source>
        <strain evidence="8 9">NBRC 12865</strain>
    </source>
</reference>
<dbReference type="InterPro" id="IPR000064">
    <property type="entry name" value="NLP_P60_dom"/>
</dbReference>
<sequence>MAAHRKPRQSPLGGPAVRTAATLALASAATATLFEGSGHADPGLTTAQVKAKVDRLYHEAEVATEKYNGAKERADASRAAFDRLRDEAARRAERLNTARDGLGSMATAQYRSGGLDPAVQLALTSDPDEYLERAALAEKAADRQAVAVTAVRRELGALRQLRGESAGRLTALRGHEEELRRQKAAVLDKLAAARKLLARLTAEERARYDAAVAARDSVRAPGGGGAGTTGGTATAADAITDPAATRADRSSGGERGPVTALNPRAAEAVSFARAQLGKPYVWGATGPSAYDCSGLTQAAWRAAGVSLPRTTYTQINAGQRVSRSQLAPGDLIFFYSGISHVGLYIGGGQMIHAPRPGAPVRVAPIDEMPFAGATRVG</sequence>
<keyword evidence="4" id="KW-0788">Thiol protease</keyword>
<evidence type="ECO:0000313" key="9">
    <source>
        <dbReference type="Proteomes" id="UP000315226"/>
    </source>
</evidence>
<accession>A0A4Y3RFH0</accession>
<dbReference type="AlphaFoldDB" id="A0A4Y3RFH0"/>
<dbReference type="Pfam" id="PF00877">
    <property type="entry name" value="NLPC_P60"/>
    <property type="match status" value="1"/>
</dbReference>
<feature type="domain" description="NlpC/P60" evidence="7">
    <location>
        <begin position="262"/>
        <end position="377"/>
    </location>
</feature>
<dbReference type="RefSeq" id="WP_141295527.1">
    <property type="nucleotide sequence ID" value="NZ_BJMN01000012.1"/>
</dbReference>
<evidence type="ECO:0000259" key="7">
    <source>
        <dbReference type="PROSITE" id="PS51935"/>
    </source>
</evidence>
<evidence type="ECO:0000256" key="2">
    <source>
        <dbReference type="ARBA" id="ARBA00022670"/>
    </source>
</evidence>
<dbReference type="InterPro" id="IPR051794">
    <property type="entry name" value="PG_Endopeptidase_C40"/>
</dbReference>
<evidence type="ECO:0000256" key="3">
    <source>
        <dbReference type="ARBA" id="ARBA00022801"/>
    </source>
</evidence>
<keyword evidence="5" id="KW-0175">Coiled coil</keyword>
<organism evidence="8 9">
    <name type="scientific">Streptomyces gardneri</name>
    <dbReference type="NCBI Taxonomy" id="66892"/>
    <lineage>
        <taxon>Bacteria</taxon>
        <taxon>Bacillati</taxon>
        <taxon>Actinomycetota</taxon>
        <taxon>Actinomycetes</taxon>
        <taxon>Kitasatosporales</taxon>
        <taxon>Streptomycetaceae</taxon>
        <taxon>Streptomyces</taxon>
    </lineage>
</organism>
<comment type="caution">
    <text evidence="8">The sequence shown here is derived from an EMBL/GenBank/DDBJ whole genome shotgun (WGS) entry which is preliminary data.</text>
</comment>
<dbReference type="PANTHER" id="PTHR47359:SF3">
    <property type="entry name" value="NLP_P60 DOMAIN-CONTAINING PROTEIN-RELATED"/>
    <property type="match status" value="1"/>
</dbReference>
<keyword evidence="9" id="KW-1185">Reference proteome</keyword>
<evidence type="ECO:0000313" key="8">
    <source>
        <dbReference type="EMBL" id="GEB56432.1"/>
    </source>
</evidence>
<comment type="similarity">
    <text evidence="1">Belongs to the peptidase C40 family.</text>
</comment>
<dbReference type="Gene3D" id="3.90.1720.10">
    <property type="entry name" value="endopeptidase domain like (from Nostoc punctiforme)"/>
    <property type="match status" value="1"/>
</dbReference>
<evidence type="ECO:0000256" key="1">
    <source>
        <dbReference type="ARBA" id="ARBA00007074"/>
    </source>
</evidence>
<dbReference type="EMBL" id="BJMN01000012">
    <property type="protein sequence ID" value="GEB56432.1"/>
    <property type="molecule type" value="Genomic_DNA"/>
</dbReference>
<dbReference type="Proteomes" id="UP000315226">
    <property type="component" value="Unassembled WGS sequence"/>
</dbReference>
<dbReference type="OrthoDB" id="5177647at2"/>
<evidence type="ECO:0000256" key="5">
    <source>
        <dbReference type="SAM" id="Coils"/>
    </source>
</evidence>
<feature type="coiled-coil region" evidence="5">
    <location>
        <begin position="176"/>
        <end position="203"/>
    </location>
</feature>
<keyword evidence="2" id="KW-0645">Protease</keyword>
<protein>
    <recommendedName>
        <fullName evidence="7">NlpC/P60 domain-containing protein</fullName>
    </recommendedName>
</protein>
<proteinExistence type="inferred from homology"/>
<dbReference type="PROSITE" id="PS51935">
    <property type="entry name" value="NLPC_P60"/>
    <property type="match status" value="1"/>
</dbReference>
<dbReference type="SUPFAM" id="SSF54001">
    <property type="entry name" value="Cysteine proteinases"/>
    <property type="match status" value="1"/>
</dbReference>
<keyword evidence="3" id="KW-0378">Hydrolase</keyword>
<dbReference type="GO" id="GO:0008234">
    <property type="term" value="F:cysteine-type peptidase activity"/>
    <property type="evidence" value="ECO:0007669"/>
    <property type="project" value="UniProtKB-KW"/>
</dbReference>
<dbReference type="PANTHER" id="PTHR47359">
    <property type="entry name" value="PEPTIDOGLYCAN DL-ENDOPEPTIDASE CWLO"/>
    <property type="match status" value="1"/>
</dbReference>
<evidence type="ECO:0000256" key="4">
    <source>
        <dbReference type="ARBA" id="ARBA00022807"/>
    </source>
</evidence>
<dbReference type="InterPro" id="IPR038765">
    <property type="entry name" value="Papain-like_cys_pep_sf"/>
</dbReference>
<gene>
    <name evidence="8" type="ORF">SGA01_20370</name>
</gene>